<feature type="transmembrane region" description="Helical" evidence="14">
    <location>
        <begin position="42"/>
        <end position="60"/>
    </location>
</feature>
<organism evidence="16 17">
    <name type="scientific">Mesoterricola silvestris</name>
    <dbReference type="NCBI Taxonomy" id="2927979"/>
    <lineage>
        <taxon>Bacteria</taxon>
        <taxon>Pseudomonadati</taxon>
        <taxon>Acidobacteriota</taxon>
        <taxon>Holophagae</taxon>
        <taxon>Holophagales</taxon>
        <taxon>Holophagaceae</taxon>
        <taxon>Mesoterricola</taxon>
    </lineage>
</organism>
<feature type="transmembrane region" description="Helical" evidence="14">
    <location>
        <begin position="72"/>
        <end position="92"/>
    </location>
</feature>
<evidence type="ECO:0000256" key="2">
    <source>
        <dbReference type="ARBA" id="ARBA00004651"/>
    </source>
</evidence>
<protein>
    <recommendedName>
        <fullName evidence="3">histidine kinase</fullName>
        <ecNumber evidence="3">2.7.13.3</ecNumber>
    </recommendedName>
</protein>
<dbReference type="Gene3D" id="3.30.565.10">
    <property type="entry name" value="Histidine kinase-like ATPase, C-terminal domain"/>
    <property type="match status" value="1"/>
</dbReference>
<dbReference type="InterPro" id="IPR011620">
    <property type="entry name" value="Sig_transdc_His_kinase_LytS_TM"/>
</dbReference>
<evidence type="ECO:0000256" key="9">
    <source>
        <dbReference type="ARBA" id="ARBA00022777"/>
    </source>
</evidence>
<dbReference type="SUPFAM" id="SSF55781">
    <property type="entry name" value="GAF domain-like"/>
    <property type="match status" value="1"/>
</dbReference>
<dbReference type="InterPro" id="IPR010559">
    <property type="entry name" value="Sig_transdc_His_kin_internal"/>
</dbReference>
<gene>
    <name evidence="16" type="ORF">METEAL_26380</name>
</gene>
<keyword evidence="13 14" id="KW-0472">Membrane</keyword>
<dbReference type="GO" id="GO:0005524">
    <property type="term" value="F:ATP binding"/>
    <property type="evidence" value="ECO:0007669"/>
    <property type="project" value="UniProtKB-KW"/>
</dbReference>
<evidence type="ECO:0000256" key="6">
    <source>
        <dbReference type="ARBA" id="ARBA00022679"/>
    </source>
</evidence>
<proteinExistence type="predicted"/>
<dbReference type="EC" id="2.7.13.3" evidence="3"/>
<dbReference type="GO" id="GO:0005886">
    <property type="term" value="C:plasma membrane"/>
    <property type="evidence" value="ECO:0007669"/>
    <property type="project" value="UniProtKB-SubCell"/>
</dbReference>
<evidence type="ECO:0000256" key="5">
    <source>
        <dbReference type="ARBA" id="ARBA00022553"/>
    </source>
</evidence>
<feature type="transmembrane region" description="Helical" evidence="14">
    <location>
        <begin position="98"/>
        <end position="123"/>
    </location>
</feature>
<reference evidence="17" key="1">
    <citation type="journal article" date="2023" name="Int. J. Syst. Evol. Microbiol.">
        <title>Mesoterricola silvestris gen. nov., sp. nov., Mesoterricola sediminis sp. nov., Geothrix oryzae sp. nov., Geothrix edaphica sp. nov., Geothrix rubra sp. nov., and Geothrix limicola sp. nov., six novel members of Acidobacteriota isolated from soils.</title>
        <authorList>
            <person name="Itoh H."/>
            <person name="Sugisawa Y."/>
            <person name="Mise K."/>
            <person name="Xu Z."/>
            <person name="Kuniyasu M."/>
            <person name="Ushijima N."/>
            <person name="Kawano K."/>
            <person name="Kobayashi E."/>
            <person name="Shiratori Y."/>
            <person name="Masuda Y."/>
            <person name="Senoo K."/>
        </authorList>
    </citation>
    <scope>NUCLEOTIDE SEQUENCE [LARGE SCALE GENOMIC DNA]</scope>
    <source>
        <strain evidence="17">W79</strain>
    </source>
</reference>
<dbReference type="KEGG" id="msil:METEAL_26380"/>
<dbReference type="GO" id="GO:0000155">
    <property type="term" value="F:phosphorelay sensor kinase activity"/>
    <property type="evidence" value="ECO:0007669"/>
    <property type="project" value="InterPro"/>
</dbReference>
<dbReference type="SMART" id="SM00065">
    <property type="entry name" value="GAF"/>
    <property type="match status" value="1"/>
</dbReference>
<dbReference type="PANTHER" id="PTHR34220">
    <property type="entry name" value="SENSOR HISTIDINE KINASE YPDA"/>
    <property type="match status" value="1"/>
</dbReference>
<name>A0AA48GLH0_9BACT</name>
<evidence type="ECO:0000256" key="13">
    <source>
        <dbReference type="ARBA" id="ARBA00023136"/>
    </source>
</evidence>
<dbReference type="Pfam" id="PF07694">
    <property type="entry name" value="5TM-5TMR_LYT"/>
    <property type="match status" value="1"/>
</dbReference>
<dbReference type="SUPFAM" id="SSF55874">
    <property type="entry name" value="ATPase domain of HSP90 chaperone/DNA topoisomerase II/histidine kinase"/>
    <property type="match status" value="1"/>
</dbReference>
<dbReference type="Pfam" id="PF01590">
    <property type="entry name" value="GAF"/>
    <property type="match status" value="1"/>
</dbReference>
<dbReference type="Pfam" id="PF02518">
    <property type="entry name" value="HATPase_c"/>
    <property type="match status" value="1"/>
</dbReference>
<keyword evidence="7 14" id="KW-0812">Transmembrane</keyword>
<comment type="catalytic activity">
    <reaction evidence="1">
        <text>ATP + protein L-histidine = ADP + protein N-phospho-L-histidine.</text>
        <dbReference type="EC" id="2.7.13.3"/>
    </reaction>
</comment>
<sequence length="560" mass="60325">MIKLLFPLIQVVSFFLLVAYVYCKSPAYRLRKAEPLGFGQKAALFIFFTLISVGGTYMGVKVHGAIANARAIGPVLAGLIGGPFLGTAVGLLSGLHRFTFGGFTAVACGVSTTMEGLIGGLVGRYCARSGFQDRALSPLTAGITMLVAEVLQMVIILALARPFHEAWALVKVIGLPMILANSCGAALFMSILRDRRDIYDLAGNASTRRTLRIAERTLDLLAKGFSPEVAPRLATIIQEETGVGAVAITDRESVLAFTGPGSDHHRPGTPIMSESTRRAIAAGEVVFLDGVREPYHCSIQEDCPLGSVLVVPLLVGRDVIGTIKLYEKAHKRFLSINRTLGEGLANLLASQLVRAHYQEQKELLVLAELKLAHAQINPHFLFNSLAAIQAIMRRDASRARALLDHLADFFRMNLKRNSGLSTLQEELAHVNAYLEIEKARYEDQLTVVIDVDPGLLQVKLPTFTLQPLVENAIKHGIAEMLEPGTVRIHAYPDGTCVRIDVEDDGGNFAAAAPGGGGLGMSIVDRRVRTLVRGCQGLTVHCDPDRLTRVSIAVPSEAGAA</sequence>
<accession>A0AA48GLH0</accession>
<dbReference type="InterPro" id="IPR036890">
    <property type="entry name" value="HATPase_C_sf"/>
</dbReference>
<feature type="transmembrane region" description="Helical" evidence="14">
    <location>
        <begin position="166"/>
        <end position="188"/>
    </location>
</feature>
<evidence type="ECO:0000256" key="3">
    <source>
        <dbReference type="ARBA" id="ARBA00012438"/>
    </source>
</evidence>
<keyword evidence="17" id="KW-1185">Reference proteome</keyword>
<dbReference type="GO" id="GO:0071555">
    <property type="term" value="P:cell wall organization"/>
    <property type="evidence" value="ECO:0007669"/>
    <property type="project" value="InterPro"/>
</dbReference>
<keyword evidence="9 16" id="KW-0418">Kinase</keyword>
<keyword evidence="4" id="KW-1003">Cell membrane</keyword>
<evidence type="ECO:0000256" key="10">
    <source>
        <dbReference type="ARBA" id="ARBA00022840"/>
    </source>
</evidence>
<evidence type="ECO:0000256" key="1">
    <source>
        <dbReference type="ARBA" id="ARBA00000085"/>
    </source>
</evidence>
<dbReference type="AlphaFoldDB" id="A0AA48GLH0"/>
<evidence type="ECO:0000259" key="15">
    <source>
        <dbReference type="SMART" id="SM00065"/>
    </source>
</evidence>
<keyword evidence="8" id="KW-0547">Nucleotide-binding</keyword>
<feature type="domain" description="GAF" evidence="15">
    <location>
        <begin position="209"/>
        <end position="362"/>
    </location>
</feature>
<dbReference type="InterPro" id="IPR003018">
    <property type="entry name" value="GAF"/>
</dbReference>
<evidence type="ECO:0000256" key="8">
    <source>
        <dbReference type="ARBA" id="ARBA00022741"/>
    </source>
</evidence>
<evidence type="ECO:0000256" key="4">
    <source>
        <dbReference type="ARBA" id="ARBA00022475"/>
    </source>
</evidence>
<evidence type="ECO:0000256" key="7">
    <source>
        <dbReference type="ARBA" id="ARBA00022692"/>
    </source>
</evidence>
<evidence type="ECO:0000256" key="11">
    <source>
        <dbReference type="ARBA" id="ARBA00022989"/>
    </source>
</evidence>
<keyword evidence="10" id="KW-0067">ATP-binding</keyword>
<keyword evidence="5" id="KW-0597">Phosphoprotein</keyword>
<feature type="transmembrane region" description="Helical" evidence="14">
    <location>
        <begin position="135"/>
        <end position="160"/>
    </location>
</feature>
<dbReference type="PANTHER" id="PTHR34220:SF10">
    <property type="entry name" value="SENSOR HISTIDINE KINASE BTSS"/>
    <property type="match status" value="1"/>
</dbReference>
<comment type="subcellular location">
    <subcellularLocation>
        <location evidence="2">Cell membrane</location>
        <topology evidence="2">Multi-pass membrane protein</topology>
    </subcellularLocation>
</comment>
<dbReference type="EMBL" id="AP027080">
    <property type="protein sequence ID" value="BDU73464.1"/>
    <property type="molecule type" value="Genomic_DNA"/>
</dbReference>
<dbReference type="Gene3D" id="3.30.450.40">
    <property type="match status" value="1"/>
</dbReference>
<dbReference type="Proteomes" id="UP001238179">
    <property type="component" value="Chromosome"/>
</dbReference>
<evidence type="ECO:0000256" key="12">
    <source>
        <dbReference type="ARBA" id="ARBA00023012"/>
    </source>
</evidence>
<keyword evidence="12" id="KW-0902">Two-component regulatory system</keyword>
<keyword evidence="11 14" id="KW-1133">Transmembrane helix</keyword>
<evidence type="ECO:0000313" key="16">
    <source>
        <dbReference type="EMBL" id="BDU73464.1"/>
    </source>
</evidence>
<dbReference type="InterPro" id="IPR003594">
    <property type="entry name" value="HATPase_dom"/>
</dbReference>
<evidence type="ECO:0000313" key="17">
    <source>
        <dbReference type="Proteomes" id="UP001238179"/>
    </source>
</evidence>
<dbReference type="InterPro" id="IPR050640">
    <property type="entry name" value="Bact_2-comp_sensor_kinase"/>
</dbReference>
<dbReference type="InterPro" id="IPR029016">
    <property type="entry name" value="GAF-like_dom_sf"/>
</dbReference>
<keyword evidence="6" id="KW-0808">Transferase</keyword>
<evidence type="ECO:0000256" key="14">
    <source>
        <dbReference type="SAM" id="Phobius"/>
    </source>
</evidence>
<dbReference type="Pfam" id="PF06580">
    <property type="entry name" value="His_kinase"/>
    <property type="match status" value="1"/>
</dbReference>